<dbReference type="AlphaFoldDB" id="A0A6I3XPL1"/>
<dbReference type="Proteomes" id="UP000431684">
    <property type="component" value="Unassembled WGS sequence"/>
</dbReference>
<name>A0A6I3XPL1_9BURK</name>
<reference evidence="2 3" key="1">
    <citation type="submission" date="2019-11" db="EMBL/GenBank/DDBJ databases">
        <title>Draft Genome Sequences of Six Type Strains of the Genus Massilia.</title>
        <authorList>
            <person name="Miess H."/>
            <person name="Frediansyah A."/>
            <person name="Goeker M."/>
            <person name="Gross H."/>
        </authorList>
    </citation>
    <scope>NUCLEOTIDE SEQUENCE [LARGE SCALE GENOMIC DNA]</scope>
    <source>
        <strain evidence="2 3">DSM 17513</strain>
    </source>
</reference>
<dbReference type="EMBL" id="WNWM01000002">
    <property type="protein sequence ID" value="MUI15222.1"/>
    <property type="molecule type" value="Genomic_DNA"/>
</dbReference>
<sequence length="140" mass="15933">MSKRTVQYLQLPPDGDLPSLDGEPFAAIIVIEADVAELWRCDVSRWLVSSGCRYMLAWGKDCSAWDDSVDEANMEAHAYDDIPEGEFVVTTWHDDEELSEVFWFAKHRASHPKLVLNLVIIVHIADAAREQELREAYVQA</sequence>
<gene>
    <name evidence="2" type="ORF">GJV26_22530</name>
</gene>
<dbReference type="OrthoDB" id="7471151at2"/>
<evidence type="ECO:0000313" key="2">
    <source>
        <dbReference type="EMBL" id="MUI15222.1"/>
    </source>
</evidence>
<accession>A0A6I3XPL1</accession>
<protein>
    <recommendedName>
        <fullName evidence="1">DUF7684 domain-containing protein</fullName>
    </recommendedName>
</protein>
<dbReference type="InterPro" id="IPR056101">
    <property type="entry name" value="DUF7684"/>
</dbReference>
<feature type="domain" description="DUF7684" evidence="1">
    <location>
        <begin position="6"/>
        <end position="139"/>
    </location>
</feature>
<evidence type="ECO:0000313" key="3">
    <source>
        <dbReference type="Proteomes" id="UP000431684"/>
    </source>
</evidence>
<organism evidence="2 3">
    <name type="scientific">Pseudoduganella dura</name>
    <dbReference type="NCBI Taxonomy" id="321982"/>
    <lineage>
        <taxon>Bacteria</taxon>
        <taxon>Pseudomonadati</taxon>
        <taxon>Pseudomonadota</taxon>
        <taxon>Betaproteobacteria</taxon>
        <taxon>Burkholderiales</taxon>
        <taxon>Oxalobacteraceae</taxon>
        <taxon>Telluria group</taxon>
        <taxon>Pseudoduganella</taxon>
    </lineage>
</organism>
<evidence type="ECO:0000259" key="1">
    <source>
        <dbReference type="Pfam" id="PF24733"/>
    </source>
</evidence>
<dbReference type="RefSeq" id="WP_155710937.1">
    <property type="nucleotide sequence ID" value="NZ_BMWU01000033.1"/>
</dbReference>
<proteinExistence type="predicted"/>
<keyword evidence="3" id="KW-1185">Reference proteome</keyword>
<dbReference type="Pfam" id="PF24733">
    <property type="entry name" value="DUF7684"/>
    <property type="match status" value="1"/>
</dbReference>
<comment type="caution">
    <text evidence="2">The sequence shown here is derived from an EMBL/GenBank/DDBJ whole genome shotgun (WGS) entry which is preliminary data.</text>
</comment>